<reference evidence="5 6" key="1">
    <citation type="submission" date="2024-02" db="EMBL/GenBank/DDBJ databases">
        <title>Haloferula sargassicola NBRC 104335.</title>
        <authorList>
            <person name="Ichikawa N."/>
            <person name="Katano-Makiyama Y."/>
            <person name="Hidaka K."/>
        </authorList>
    </citation>
    <scope>NUCLEOTIDE SEQUENCE [LARGE SCALE GENOMIC DNA]</scope>
    <source>
        <strain evidence="5 6">NBRC 104335</strain>
    </source>
</reference>
<feature type="domain" description="Type I restriction modification DNA specificity" evidence="4">
    <location>
        <begin position="251"/>
        <end position="419"/>
    </location>
</feature>
<dbReference type="PANTHER" id="PTHR30408">
    <property type="entry name" value="TYPE-1 RESTRICTION ENZYME ECOKI SPECIFICITY PROTEIN"/>
    <property type="match status" value="1"/>
</dbReference>
<evidence type="ECO:0000259" key="4">
    <source>
        <dbReference type="Pfam" id="PF01420"/>
    </source>
</evidence>
<keyword evidence="3" id="KW-0238">DNA-binding</keyword>
<gene>
    <name evidence="5" type="ORF">Hsar01_02561</name>
</gene>
<comment type="caution">
    <text evidence="5">The sequence shown here is derived from an EMBL/GenBank/DDBJ whole genome shotgun (WGS) entry which is preliminary data.</text>
</comment>
<name>A0ABP9USH4_9BACT</name>
<dbReference type="EMBL" id="BAABRI010000013">
    <property type="protein sequence ID" value="GAA5483331.1"/>
    <property type="molecule type" value="Genomic_DNA"/>
</dbReference>
<dbReference type="PANTHER" id="PTHR30408:SF12">
    <property type="entry name" value="TYPE I RESTRICTION ENZYME MJAVIII SPECIFICITY SUBUNIT"/>
    <property type="match status" value="1"/>
</dbReference>
<dbReference type="InterPro" id="IPR044946">
    <property type="entry name" value="Restrct_endonuc_typeI_TRD_sf"/>
</dbReference>
<dbReference type="SUPFAM" id="SSF116734">
    <property type="entry name" value="DNA methylase specificity domain"/>
    <property type="match status" value="2"/>
</dbReference>
<evidence type="ECO:0000256" key="2">
    <source>
        <dbReference type="ARBA" id="ARBA00022747"/>
    </source>
</evidence>
<evidence type="ECO:0000256" key="1">
    <source>
        <dbReference type="ARBA" id="ARBA00010923"/>
    </source>
</evidence>
<feature type="domain" description="Type I restriction modification DNA specificity" evidence="4">
    <location>
        <begin position="21"/>
        <end position="201"/>
    </location>
</feature>
<proteinExistence type="inferred from homology"/>
<dbReference type="Pfam" id="PF01420">
    <property type="entry name" value="Methylase_S"/>
    <property type="match status" value="2"/>
</dbReference>
<sequence length="450" mass="49678">MMPSSPELKALHVPATYGEPPDGWTWSRLDDVSEGVFDCPHSTPKLTDAGLYVVRTQDIITGVFRADQAAHVSDETYAERIARVTPSRGDLLYSREGTYFGIAAEVPENTRVCLGQRMVLIRPKPEILDFSFLRYWLNSPIMAGHIHGYRDGSVAERLNLPTIRALPVLLPPLATQKSIAAVLGALDDKIELNRRMNVTLEAMARALFQSWFVDFDPVRAKLDGRQSPNLDPATAALFPDSFQDSELGHIPKGWEVGSILQQARLLSGGTPKTDVADYWNGDIPWASAKDVSQCGEAFLIATERCITQRGLDKSATKMIPEFATVIVARGATTGRLTMFGKTIAMNQTCYALDTKVEAPFALYCQARHFIERMVLSAHGSVFDTITTRTFETTSVLLPPPEVLRAFDRQAAPIFQQIRASLRQSHTLATLRDTLLPKLLSGEIAVRPVGP</sequence>
<evidence type="ECO:0000313" key="5">
    <source>
        <dbReference type="EMBL" id="GAA5483331.1"/>
    </source>
</evidence>
<comment type="similarity">
    <text evidence="1">Belongs to the type-I restriction system S methylase family.</text>
</comment>
<accession>A0ABP9USH4</accession>
<dbReference type="Proteomes" id="UP001476282">
    <property type="component" value="Unassembled WGS sequence"/>
</dbReference>
<dbReference type="InterPro" id="IPR052021">
    <property type="entry name" value="Type-I_RS_S_subunit"/>
</dbReference>
<keyword evidence="2" id="KW-0680">Restriction system</keyword>
<dbReference type="CDD" id="cd17246">
    <property type="entry name" value="RMtype1_S_SonII-TRD2-CR2_like"/>
    <property type="match status" value="1"/>
</dbReference>
<keyword evidence="6" id="KW-1185">Reference proteome</keyword>
<dbReference type="Gene3D" id="3.90.220.20">
    <property type="entry name" value="DNA methylase specificity domains"/>
    <property type="match status" value="2"/>
</dbReference>
<dbReference type="CDD" id="cd17243">
    <property type="entry name" value="RMtype1_S_AchA6I-TRD2-CR2_like"/>
    <property type="match status" value="1"/>
</dbReference>
<organism evidence="5 6">
    <name type="scientific">Haloferula sargassicola</name>
    <dbReference type="NCBI Taxonomy" id="490096"/>
    <lineage>
        <taxon>Bacteria</taxon>
        <taxon>Pseudomonadati</taxon>
        <taxon>Verrucomicrobiota</taxon>
        <taxon>Verrucomicrobiia</taxon>
        <taxon>Verrucomicrobiales</taxon>
        <taxon>Verrucomicrobiaceae</taxon>
        <taxon>Haloferula</taxon>
    </lineage>
</organism>
<evidence type="ECO:0000256" key="3">
    <source>
        <dbReference type="ARBA" id="ARBA00023125"/>
    </source>
</evidence>
<dbReference type="InterPro" id="IPR000055">
    <property type="entry name" value="Restrct_endonuc_typeI_TRD"/>
</dbReference>
<protein>
    <recommendedName>
        <fullName evidence="4">Type I restriction modification DNA specificity domain-containing protein</fullName>
    </recommendedName>
</protein>
<evidence type="ECO:0000313" key="6">
    <source>
        <dbReference type="Proteomes" id="UP001476282"/>
    </source>
</evidence>
<dbReference type="Gene3D" id="1.10.287.1120">
    <property type="entry name" value="Bipartite methylase S protein"/>
    <property type="match status" value="1"/>
</dbReference>